<sequence length="157" mass="17580">MPRRKLPYKEGDFFALPLRTSGFGVGIATRINGKGGIIGYFLPEKYPEVPSLDEVQEKQSGDTFFIGHFGDLGFFDGGWKVIGSSPSWDRKKWPLPSFVRTDLISGKHYRISYLEKDLDTEIECVLIGDEEASLLPEDGVFGYGALEIRLTKLLNSN</sequence>
<evidence type="ECO:0000313" key="2">
    <source>
        <dbReference type="Proteomes" id="UP000663929"/>
    </source>
</evidence>
<gene>
    <name evidence="1" type="ORF">J3U87_17395</name>
</gene>
<accession>A0A8A4TXL4</accession>
<dbReference type="RefSeq" id="WP_237384321.1">
    <property type="nucleotide sequence ID" value="NZ_CP071793.1"/>
</dbReference>
<name>A0A8A4TXL4_SULCO</name>
<reference evidence="1" key="1">
    <citation type="submission" date="2021-03" db="EMBL/GenBank/DDBJ databases">
        <title>Acanthopleuribacteraceae sp. M133.</title>
        <authorList>
            <person name="Wang G."/>
        </authorList>
    </citation>
    <scope>NUCLEOTIDE SEQUENCE</scope>
    <source>
        <strain evidence="1">M133</strain>
    </source>
</reference>
<dbReference type="Pfam" id="PF15428">
    <property type="entry name" value="Imm26"/>
    <property type="match status" value="1"/>
</dbReference>
<dbReference type="Proteomes" id="UP000663929">
    <property type="component" value="Chromosome"/>
</dbReference>
<evidence type="ECO:0008006" key="3">
    <source>
        <dbReference type="Google" id="ProtNLM"/>
    </source>
</evidence>
<dbReference type="EMBL" id="CP071793">
    <property type="protein sequence ID" value="QTD54223.1"/>
    <property type="molecule type" value="Genomic_DNA"/>
</dbReference>
<organism evidence="1 2">
    <name type="scientific">Sulfidibacter corallicola</name>
    <dbReference type="NCBI Taxonomy" id="2818388"/>
    <lineage>
        <taxon>Bacteria</taxon>
        <taxon>Pseudomonadati</taxon>
        <taxon>Acidobacteriota</taxon>
        <taxon>Holophagae</taxon>
        <taxon>Acanthopleuribacterales</taxon>
        <taxon>Acanthopleuribacteraceae</taxon>
        <taxon>Sulfidibacter</taxon>
    </lineage>
</organism>
<dbReference type="InterPro" id="IPR029278">
    <property type="entry name" value="Imm26"/>
</dbReference>
<protein>
    <recommendedName>
        <fullName evidence="3">Immunity protein 26</fullName>
    </recommendedName>
</protein>
<proteinExistence type="predicted"/>
<evidence type="ECO:0000313" key="1">
    <source>
        <dbReference type="EMBL" id="QTD54223.1"/>
    </source>
</evidence>
<keyword evidence="2" id="KW-1185">Reference proteome</keyword>
<dbReference type="KEGG" id="scor:J3U87_17395"/>
<dbReference type="AlphaFoldDB" id="A0A8A4TXL4"/>